<reference evidence="3 4" key="1">
    <citation type="submission" date="2019-02" db="EMBL/GenBank/DDBJ databases">
        <title>Deep-cultivation of Planctomycetes and their phenomic and genomic characterization uncovers novel biology.</title>
        <authorList>
            <person name="Wiegand S."/>
            <person name="Jogler M."/>
            <person name="Boedeker C."/>
            <person name="Pinto D."/>
            <person name="Vollmers J."/>
            <person name="Rivas-Marin E."/>
            <person name="Kohn T."/>
            <person name="Peeters S.H."/>
            <person name="Heuer A."/>
            <person name="Rast P."/>
            <person name="Oberbeckmann S."/>
            <person name="Bunk B."/>
            <person name="Jeske O."/>
            <person name="Meyerdierks A."/>
            <person name="Storesund J.E."/>
            <person name="Kallscheuer N."/>
            <person name="Luecker S."/>
            <person name="Lage O.M."/>
            <person name="Pohl T."/>
            <person name="Merkel B.J."/>
            <person name="Hornburger P."/>
            <person name="Mueller R.-W."/>
            <person name="Bruemmer F."/>
            <person name="Labrenz M."/>
            <person name="Spormann A.M."/>
            <person name="Op Den Camp H."/>
            <person name="Overmann J."/>
            <person name="Amann R."/>
            <person name="Jetten M.S.M."/>
            <person name="Mascher T."/>
            <person name="Medema M.H."/>
            <person name="Devos D.P."/>
            <person name="Kaster A.-K."/>
            <person name="Ovreas L."/>
            <person name="Rohde M."/>
            <person name="Galperin M.Y."/>
            <person name="Jogler C."/>
        </authorList>
    </citation>
    <scope>NUCLEOTIDE SEQUENCE [LARGE SCALE GENOMIC DNA]</scope>
    <source>
        <strain evidence="3 4">V7</strain>
    </source>
</reference>
<organism evidence="3 4">
    <name type="scientific">Crateriforma conspicua</name>
    <dbReference type="NCBI Taxonomy" id="2527996"/>
    <lineage>
        <taxon>Bacteria</taxon>
        <taxon>Pseudomonadati</taxon>
        <taxon>Planctomycetota</taxon>
        <taxon>Planctomycetia</taxon>
        <taxon>Planctomycetales</taxon>
        <taxon>Planctomycetaceae</taxon>
        <taxon>Crateriforma</taxon>
    </lineage>
</organism>
<dbReference type="EMBL" id="SJPZ01000001">
    <property type="protein sequence ID" value="TWU67007.1"/>
    <property type="molecule type" value="Genomic_DNA"/>
</dbReference>
<gene>
    <name evidence="3" type="ORF">V7x_25790</name>
</gene>
<comment type="similarity">
    <text evidence="1">Belongs to the NAD(P)-dependent epimerase/dehydratase family.</text>
</comment>
<dbReference type="PANTHER" id="PTHR43000">
    <property type="entry name" value="DTDP-D-GLUCOSE 4,6-DEHYDRATASE-RELATED"/>
    <property type="match status" value="1"/>
</dbReference>
<accession>A0A5C6FVI3</accession>
<evidence type="ECO:0000313" key="3">
    <source>
        <dbReference type="EMBL" id="TWU67007.1"/>
    </source>
</evidence>
<protein>
    <submittedName>
        <fullName evidence="3">UDP-galactose-4-epimerase</fullName>
    </submittedName>
</protein>
<evidence type="ECO:0000259" key="2">
    <source>
        <dbReference type="Pfam" id="PF01370"/>
    </source>
</evidence>
<dbReference type="Proteomes" id="UP000316476">
    <property type="component" value="Unassembled WGS sequence"/>
</dbReference>
<name>A0A5C6FVI3_9PLAN</name>
<dbReference type="SUPFAM" id="SSF51735">
    <property type="entry name" value="NAD(P)-binding Rossmann-fold domains"/>
    <property type="match status" value="1"/>
</dbReference>
<comment type="caution">
    <text evidence="3">The sequence shown here is derived from an EMBL/GenBank/DDBJ whole genome shotgun (WGS) entry which is preliminary data.</text>
</comment>
<evidence type="ECO:0000313" key="4">
    <source>
        <dbReference type="Proteomes" id="UP000316476"/>
    </source>
</evidence>
<dbReference type="Pfam" id="PF01370">
    <property type="entry name" value="Epimerase"/>
    <property type="match status" value="1"/>
</dbReference>
<sequence length="295" mass="33175">MDIRDPDRVDDLFARNTFDAVLHLAAAHHDFGISKKTFHDVNVEGTKNICASMLKHGVRRLCFYSSVAVYGRCNAPPTEDCQPCPDSDYGETKLLAEEECQRWSQAHLANQALVIRPTVIFGPNNFANMYSLIRQIDRRAFVQVGPMKNQKSLAYIDNIVNATIEIWLDRVSEREPFEVFNYVDKPDLTSKQISTQIFESLNRNHAPFSIPLQLAKILAIPFDLTIAATKKNLPVSSARIKKLASDSTVFDSAKVHSVSKCKKVSIADGIKIMVDWYRSGGSDARFIDRRPPESA</sequence>
<proteinExistence type="inferred from homology"/>
<dbReference type="InterPro" id="IPR036291">
    <property type="entry name" value="NAD(P)-bd_dom_sf"/>
</dbReference>
<feature type="domain" description="NAD-dependent epimerase/dehydratase" evidence="2">
    <location>
        <begin position="2"/>
        <end position="166"/>
    </location>
</feature>
<dbReference type="Gene3D" id="3.40.50.720">
    <property type="entry name" value="NAD(P)-binding Rossmann-like Domain"/>
    <property type="match status" value="1"/>
</dbReference>
<dbReference type="AlphaFoldDB" id="A0A5C6FVI3"/>
<dbReference type="InterPro" id="IPR001509">
    <property type="entry name" value="Epimerase_deHydtase"/>
</dbReference>
<evidence type="ECO:0000256" key="1">
    <source>
        <dbReference type="ARBA" id="ARBA00007637"/>
    </source>
</evidence>